<evidence type="ECO:0000313" key="1">
    <source>
        <dbReference type="EMBL" id="UXA67709.1"/>
    </source>
</evidence>
<dbReference type="GeneID" id="75152265"/>
<dbReference type="AlphaFoldDB" id="A0A9Q9MUG9"/>
<accession>A0A9Q9MUG9</accession>
<dbReference type="EMBL" id="CP096142">
    <property type="protein sequence ID" value="UXA67709.1"/>
    <property type="molecule type" value="Genomic_DNA"/>
</dbReference>
<organism evidence="1 2">
    <name type="scientific">Xanthomonas prunicola</name>
    <dbReference type="NCBI Taxonomy" id="2053930"/>
    <lineage>
        <taxon>Bacteria</taxon>
        <taxon>Pseudomonadati</taxon>
        <taxon>Pseudomonadota</taxon>
        <taxon>Gammaproteobacteria</taxon>
        <taxon>Lysobacterales</taxon>
        <taxon>Lysobacteraceae</taxon>
        <taxon>Xanthomonas</taxon>
    </lineage>
</organism>
<name>A0A9Q9MUG9_9XANT</name>
<protein>
    <submittedName>
        <fullName evidence="1">Uncharacterized protein</fullName>
    </submittedName>
</protein>
<proteinExistence type="predicted"/>
<dbReference type="RefSeq" id="WP_252165188.1">
    <property type="nucleotide sequence ID" value="NZ_CP094827.1"/>
</dbReference>
<dbReference type="Proteomes" id="UP001058381">
    <property type="component" value="Chromosome"/>
</dbReference>
<gene>
    <name evidence="1" type="ORF">M0D43_12885</name>
</gene>
<reference evidence="1" key="1">
    <citation type="submission" date="2022-04" db="EMBL/GenBank/DDBJ databases">
        <title>Xanthomonas prunicola pv. tritici, a pathogen causing a previously unreported foliar disease of wheat.</title>
        <authorList>
            <person name="Clavijo F."/>
            <person name="Curland R.D."/>
            <person name="Dill-Macky R."/>
            <person name="Pereyra S."/>
            <person name="Roman-Reyna V."/>
            <person name="Siri M.I."/>
        </authorList>
    </citation>
    <scope>NUCLEOTIDE SEQUENCE</scope>
    <source>
        <strain evidence="1">CIX249</strain>
    </source>
</reference>
<evidence type="ECO:0000313" key="2">
    <source>
        <dbReference type="Proteomes" id="UP001058381"/>
    </source>
</evidence>
<sequence>MQQILHPIAQHQFHAQLRMRVTQCSQDEIRPLWRHPLRLRNTRLREVLGEEPHTPLDAAVEATLSGLGCLPTALLASAH</sequence>